<sequence length="239" mass="28504">MLYILIIHFVFVFESNTIINTRFESYLKHIFNYLVILLQSSSDSEMGEVNTYPYTDLITDLNNRPLPERWCCKLFPNRIVLYYIDENNVTTTVIIDKDYFVIIHKEDCIGDFYIDPESFSAFCITIINLQKMIICRGIYPLNRRRHSRCCRLHFNNMPDGASFTQCDRCFDWQQNELARTNEIDQRKNFSFQMKRDMTRVRPLLKSIQRKILKMQNVYQMLLQDHTFAAAATNNNKIKT</sequence>
<evidence type="ECO:0000313" key="2">
    <source>
        <dbReference type="EMBL" id="RLU17596.1"/>
    </source>
</evidence>
<name>A0A3L8DB84_OOCBI</name>
<keyword evidence="1" id="KW-0732">Signal</keyword>
<protein>
    <submittedName>
        <fullName evidence="2">Uncharacterized protein</fullName>
    </submittedName>
</protein>
<dbReference type="Proteomes" id="UP000279307">
    <property type="component" value="Chromosome 10"/>
</dbReference>
<feature type="signal peptide" evidence="1">
    <location>
        <begin position="1"/>
        <end position="17"/>
    </location>
</feature>
<dbReference type="EMBL" id="QOIP01000010">
    <property type="protein sequence ID" value="RLU17596.1"/>
    <property type="molecule type" value="Genomic_DNA"/>
</dbReference>
<evidence type="ECO:0000256" key="1">
    <source>
        <dbReference type="SAM" id="SignalP"/>
    </source>
</evidence>
<organism evidence="2">
    <name type="scientific">Ooceraea biroi</name>
    <name type="common">Clonal raider ant</name>
    <name type="synonym">Cerapachys biroi</name>
    <dbReference type="NCBI Taxonomy" id="2015173"/>
    <lineage>
        <taxon>Eukaryota</taxon>
        <taxon>Metazoa</taxon>
        <taxon>Ecdysozoa</taxon>
        <taxon>Arthropoda</taxon>
        <taxon>Hexapoda</taxon>
        <taxon>Insecta</taxon>
        <taxon>Pterygota</taxon>
        <taxon>Neoptera</taxon>
        <taxon>Endopterygota</taxon>
        <taxon>Hymenoptera</taxon>
        <taxon>Apocrita</taxon>
        <taxon>Aculeata</taxon>
        <taxon>Formicoidea</taxon>
        <taxon>Formicidae</taxon>
        <taxon>Dorylinae</taxon>
        <taxon>Ooceraea</taxon>
    </lineage>
</organism>
<reference evidence="2" key="1">
    <citation type="journal article" date="2018" name="Genome Res.">
        <title>The genomic architecture and molecular evolution of ant odorant receptors.</title>
        <authorList>
            <person name="McKenzie S.K."/>
            <person name="Kronauer D.J.C."/>
        </authorList>
    </citation>
    <scope>NUCLEOTIDE SEQUENCE [LARGE SCALE GENOMIC DNA]</scope>
    <source>
        <strain evidence="2">Clonal line C1</strain>
    </source>
</reference>
<comment type="caution">
    <text evidence="2">The sequence shown here is derived from an EMBL/GenBank/DDBJ whole genome shotgun (WGS) entry which is preliminary data.</text>
</comment>
<dbReference type="OrthoDB" id="10677719at2759"/>
<dbReference type="AlphaFoldDB" id="A0A3L8DB84"/>
<reference evidence="2" key="2">
    <citation type="submission" date="2018-07" db="EMBL/GenBank/DDBJ databases">
        <authorList>
            <person name="Mckenzie S.K."/>
            <person name="Kronauer D.J.C."/>
        </authorList>
    </citation>
    <scope>NUCLEOTIDE SEQUENCE</scope>
    <source>
        <strain evidence="2">Clonal line C1</strain>
    </source>
</reference>
<proteinExistence type="predicted"/>
<accession>A0A3L8DB84</accession>
<feature type="chain" id="PRO_5018288247" evidence="1">
    <location>
        <begin position="18"/>
        <end position="239"/>
    </location>
</feature>
<gene>
    <name evidence="2" type="ORF">DMN91_009832</name>
</gene>